<evidence type="ECO:0000256" key="6">
    <source>
        <dbReference type="SAM" id="MobiDB-lite"/>
    </source>
</evidence>
<evidence type="ECO:0000256" key="1">
    <source>
        <dbReference type="ARBA" id="ARBA00000124"/>
    </source>
</evidence>
<dbReference type="OrthoDB" id="192832at2759"/>
<dbReference type="InterPro" id="IPR013320">
    <property type="entry name" value="ConA-like_dom_sf"/>
</dbReference>
<dbReference type="EC" id="3.2.1.6" evidence="3"/>
<dbReference type="SMR" id="A0A0J6FN55"/>
<feature type="compositionally biased region" description="Polar residues" evidence="6">
    <location>
        <begin position="430"/>
        <end position="439"/>
    </location>
</feature>
<name>A0A0J6FN55_COCPO</name>
<dbReference type="FunFam" id="2.60.120.200:FF:000114">
    <property type="entry name" value="Probable endo-1,3(4)-beta-glucanase NFIA_089530"/>
    <property type="match status" value="1"/>
</dbReference>
<evidence type="ECO:0000259" key="8">
    <source>
        <dbReference type="PROSITE" id="PS51762"/>
    </source>
</evidence>
<keyword evidence="5" id="KW-0326">Glycosidase</keyword>
<evidence type="ECO:0000256" key="5">
    <source>
        <dbReference type="ARBA" id="ARBA00023295"/>
    </source>
</evidence>
<organism evidence="9 10">
    <name type="scientific">Coccidioides posadasii RMSCC 3488</name>
    <dbReference type="NCBI Taxonomy" id="454284"/>
    <lineage>
        <taxon>Eukaryota</taxon>
        <taxon>Fungi</taxon>
        <taxon>Dikarya</taxon>
        <taxon>Ascomycota</taxon>
        <taxon>Pezizomycotina</taxon>
        <taxon>Eurotiomycetes</taxon>
        <taxon>Eurotiomycetidae</taxon>
        <taxon>Onygenales</taxon>
        <taxon>Onygenaceae</taxon>
        <taxon>Coccidioides</taxon>
    </lineage>
</organism>
<feature type="signal peptide" evidence="7">
    <location>
        <begin position="1"/>
        <end position="18"/>
    </location>
</feature>
<dbReference type="Proteomes" id="UP000054567">
    <property type="component" value="Unassembled WGS sequence"/>
</dbReference>
<reference evidence="9 10" key="1">
    <citation type="submission" date="2007-06" db="EMBL/GenBank/DDBJ databases">
        <title>The Genome Sequence of Coccidioides posadasii RMSCC_3488.</title>
        <authorList>
            <consortium name="Coccidioides Genome Resources Consortium"/>
            <consortium name="The Broad Institute Genome Sequencing Platform"/>
            <person name="Henn M.R."/>
            <person name="Sykes S."/>
            <person name="Young S."/>
            <person name="Jaffe D."/>
            <person name="Berlin A."/>
            <person name="Alvarez P."/>
            <person name="Butler J."/>
            <person name="Gnerre S."/>
            <person name="Grabherr M."/>
            <person name="Mauceli E."/>
            <person name="Brockman W."/>
            <person name="Kodira C."/>
            <person name="Alvarado L."/>
            <person name="Zeng Q."/>
            <person name="Crawford M."/>
            <person name="Antoine C."/>
            <person name="Devon K."/>
            <person name="Galgiani J."/>
            <person name="Orsborn K."/>
            <person name="Lewis M.L."/>
            <person name="Nusbaum C."/>
            <person name="Galagan J."/>
            <person name="Birren B."/>
        </authorList>
    </citation>
    <scope>NUCLEOTIDE SEQUENCE [LARGE SCALE GENOMIC DNA]</scope>
    <source>
        <strain evidence="9 10">RMSCC 3488</strain>
    </source>
</reference>
<dbReference type="Pfam" id="PF26113">
    <property type="entry name" value="GH16_XgeA"/>
    <property type="match status" value="1"/>
</dbReference>
<evidence type="ECO:0000313" key="9">
    <source>
        <dbReference type="EMBL" id="KMM70344.1"/>
    </source>
</evidence>
<dbReference type="Gene3D" id="2.60.120.200">
    <property type="match status" value="1"/>
</dbReference>
<dbReference type="PANTHER" id="PTHR10963:SF24">
    <property type="entry name" value="GLYCOSIDASE C21B10.07-RELATED"/>
    <property type="match status" value="1"/>
</dbReference>
<feature type="domain" description="GH16" evidence="8">
    <location>
        <begin position="20"/>
        <end position="279"/>
    </location>
</feature>
<evidence type="ECO:0000313" key="10">
    <source>
        <dbReference type="Proteomes" id="UP000054567"/>
    </source>
</evidence>
<accession>A0A0J6FN55</accession>
<keyword evidence="4" id="KW-0378">Hydrolase</keyword>
<evidence type="ECO:0000256" key="3">
    <source>
        <dbReference type="ARBA" id="ARBA00012599"/>
    </source>
</evidence>
<evidence type="ECO:0000256" key="4">
    <source>
        <dbReference type="ARBA" id="ARBA00022801"/>
    </source>
</evidence>
<comment type="similarity">
    <text evidence="2">Belongs to the glycosyl hydrolase 16 family.</text>
</comment>
<sequence>MRAAKVTLLAALAQLAAASYELMDDYNPSNFFDKFEFFSGRDPSNGYVAYQGKEAALSSNLAQKLENSIRIGSDSTDIATGSGRRSVRLETKARYKHGLIVADIKHMPGSICGVWPAFWTVGSRWPEHGEMDIIEGVNRQSINKMALHTTAGCKINSNGDFTGVVETPDCDVNSPNQAPNQGCLFTSSQGNSYGTNFNNRNGGVYAMEWTSDEITVWFFPRGNIPDDVNSQNPDPSKWGKPSARFSGDCDLDRFVQDQRIIFNTAFCGDWAKGLWNSDSVCRAKGPSCEDYVKNNPKDFAEAYWEIYGMKVYSKGQGQKISSAATSPTQASTTQVSTTQISSAQSASASASVSDGPDTSSNTPPSATGSGNASSIESRSTDAEPTKAPTGTDGGASPTNAPCNGPNCPSQSPTTSGGVSPTDKSEYPANPGTTDGSPLPTNKPEIPTSCTPRTTCVTYTRIETVTYINKNPAPFQTGVQSPTKASGDDESIIPIR</sequence>
<comment type="catalytic activity">
    <reaction evidence="1">
        <text>Endohydrolysis of (1-&gt;3)- or (1-&gt;4)-linkages in beta-D-glucans when the glucose residue whose reducing group is involved in the linkage to be hydrolyzed is itself substituted at C-3.</text>
        <dbReference type="EC" id="3.2.1.6"/>
    </reaction>
</comment>
<evidence type="ECO:0000256" key="2">
    <source>
        <dbReference type="ARBA" id="ARBA00006865"/>
    </source>
</evidence>
<dbReference type="PROSITE" id="PS51762">
    <property type="entry name" value="GH16_2"/>
    <property type="match status" value="1"/>
</dbReference>
<feature type="compositionally biased region" description="Polar residues" evidence="6">
    <location>
        <begin position="396"/>
        <end position="418"/>
    </location>
</feature>
<dbReference type="GO" id="GO:0009251">
    <property type="term" value="P:glucan catabolic process"/>
    <property type="evidence" value="ECO:0007669"/>
    <property type="project" value="TreeGrafter"/>
</dbReference>
<feature type="region of interest" description="Disordered" evidence="6">
    <location>
        <begin position="471"/>
        <end position="495"/>
    </location>
</feature>
<feature type="region of interest" description="Disordered" evidence="6">
    <location>
        <begin position="323"/>
        <end position="452"/>
    </location>
</feature>
<feature type="compositionally biased region" description="Polar residues" evidence="6">
    <location>
        <begin position="356"/>
        <end position="377"/>
    </location>
</feature>
<feature type="compositionally biased region" description="Low complexity" evidence="6">
    <location>
        <begin position="323"/>
        <end position="353"/>
    </location>
</feature>
<feature type="chain" id="PRO_5005271158" description="endo-1,3(4)-beta-glucanase" evidence="7">
    <location>
        <begin position="19"/>
        <end position="495"/>
    </location>
</feature>
<dbReference type="AlphaFoldDB" id="A0A0J6FN55"/>
<dbReference type="InterPro" id="IPR050546">
    <property type="entry name" value="Glycosyl_Hydrlase_16"/>
</dbReference>
<reference evidence="10" key="2">
    <citation type="journal article" date="2009" name="Genome Res.">
        <title>Comparative genomic analyses of the human fungal pathogens Coccidioides and their relatives.</title>
        <authorList>
            <person name="Sharpton T.J."/>
            <person name="Stajich J.E."/>
            <person name="Rounsley S.D."/>
            <person name="Gardner M.J."/>
            <person name="Wortman J.R."/>
            <person name="Jordar V.S."/>
            <person name="Maiti R."/>
            <person name="Kodira C.D."/>
            <person name="Neafsey D.E."/>
            <person name="Zeng Q."/>
            <person name="Hung C.-Y."/>
            <person name="McMahan C."/>
            <person name="Muszewska A."/>
            <person name="Grynberg M."/>
            <person name="Mandel M.A."/>
            <person name="Kellner E.M."/>
            <person name="Barker B.M."/>
            <person name="Galgiani J.N."/>
            <person name="Orbach M.J."/>
            <person name="Kirkland T.N."/>
            <person name="Cole G.T."/>
            <person name="Henn M.R."/>
            <person name="Birren B.W."/>
            <person name="Taylor J.W."/>
        </authorList>
    </citation>
    <scope>NUCLEOTIDE SEQUENCE [LARGE SCALE GENOMIC DNA]</scope>
    <source>
        <strain evidence="10">RMSCC 3488</strain>
    </source>
</reference>
<dbReference type="SUPFAM" id="SSF49899">
    <property type="entry name" value="Concanavalin A-like lectins/glucanases"/>
    <property type="match status" value="1"/>
</dbReference>
<protein>
    <recommendedName>
        <fullName evidence="3">endo-1,3(4)-beta-glucanase</fullName>
        <ecNumber evidence="3">3.2.1.6</ecNumber>
    </recommendedName>
</protein>
<dbReference type="CDD" id="cd02181">
    <property type="entry name" value="GH16_fungal_Lam16A_glucanase"/>
    <property type="match status" value="1"/>
</dbReference>
<gene>
    <name evidence="9" type="ORF">CPAG_06656</name>
</gene>
<dbReference type="InterPro" id="IPR000757">
    <property type="entry name" value="Beta-glucanase-like"/>
</dbReference>
<evidence type="ECO:0000256" key="7">
    <source>
        <dbReference type="SAM" id="SignalP"/>
    </source>
</evidence>
<reference evidence="10" key="3">
    <citation type="journal article" date="2010" name="Genome Res.">
        <title>Population genomic sequencing of Coccidioides fungi reveals recent hybridization and transposon control.</title>
        <authorList>
            <person name="Neafsey D.E."/>
            <person name="Barker B.M."/>
            <person name="Sharpton T.J."/>
            <person name="Stajich J.E."/>
            <person name="Park D.J."/>
            <person name="Whiston E."/>
            <person name="Hung C.-Y."/>
            <person name="McMahan C."/>
            <person name="White J."/>
            <person name="Sykes S."/>
            <person name="Heiman D."/>
            <person name="Young S."/>
            <person name="Zeng Q."/>
            <person name="Abouelleil A."/>
            <person name="Aftuck L."/>
            <person name="Bessette D."/>
            <person name="Brown A."/>
            <person name="FitzGerald M."/>
            <person name="Lui A."/>
            <person name="Macdonald J.P."/>
            <person name="Priest M."/>
            <person name="Orbach M.J."/>
            <person name="Galgiani J.N."/>
            <person name="Kirkland T.N."/>
            <person name="Cole G.T."/>
            <person name="Birren B.W."/>
            <person name="Henn M.R."/>
            <person name="Taylor J.W."/>
            <person name="Rounsley S.D."/>
        </authorList>
    </citation>
    <scope>NUCLEOTIDE SEQUENCE [LARGE SCALE GENOMIC DNA]</scope>
    <source>
        <strain evidence="10">RMSCC 3488</strain>
    </source>
</reference>
<dbReference type="VEuPathDB" id="FungiDB:CPAG_06656"/>
<dbReference type="PANTHER" id="PTHR10963">
    <property type="entry name" value="GLYCOSYL HYDROLASE-RELATED"/>
    <property type="match status" value="1"/>
</dbReference>
<dbReference type="GO" id="GO:0052861">
    <property type="term" value="F:endo-1,3(4)-beta-glucanase activity"/>
    <property type="evidence" value="ECO:0007669"/>
    <property type="project" value="UniProtKB-EC"/>
</dbReference>
<proteinExistence type="inferred from homology"/>
<keyword evidence="7" id="KW-0732">Signal</keyword>
<dbReference type="EMBL" id="DS268112">
    <property type="protein sequence ID" value="KMM70344.1"/>
    <property type="molecule type" value="Genomic_DNA"/>
</dbReference>